<dbReference type="AlphaFoldDB" id="A0A4V1C930"/>
<gene>
    <name evidence="2" type="ORF">GHNINEIG_02043</name>
</gene>
<sequence length="96" mass="10740">MSTSNKQAYQEKLQAQLDEWSADIDKLKAKARQADADAQLDYNQEIETLKAYQAQANAKLSELKSASDDAWQDLKGGTEEAWKTLQTAIKSAADRF</sequence>
<proteinExistence type="predicted"/>
<evidence type="ECO:0008006" key="4">
    <source>
        <dbReference type="Google" id="ProtNLM"/>
    </source>
</evidence>
<evidence type="ECO:0000313" key="3">
    <source>
        <dbReference type="Proteomes" id="UP000296201"/>
    </source>
</evidence>
<dbReference type="OrthoDB" id="9813316at2"/>
<reference evidence="2 3" key="1">
    <citation type="submission" date="2018-08" db="EMBL/GenBank/DDBJ databases">
        <title>Horizontal acquisition of hydrogen conversion ability and other habitat adaptations in Hydrogenovibrio crunogenus strains.</title>
        <authorList>
            <person name="Gonnella G."/>
            <person name="Adam N."/>
            <person name="Perner M."/>
        </authorList>
    </citation>
    <scope>NUCLEOTIDE SEQUENCE [LARGE SCALE GENOMIC DNA]</scope>
    <source>
        <strain evidence="2 3">SP-41</strain>
    </source>
</reference>
<dbReference type="EMBL" id="CP032096">
    <property type="protein sequence ID" value="QBZ83974.1"/>
    <property type="molecule type" value="Genomic_DNA"/>
</dbReference>
<name>A0A4V1C930_9GAMM</name>
<evidence type="ECO:0000313" key="2">
    <source>
        <dbReference type="EMBL" id="QBZ83974.1"/>
    </source>
</evidence>
<evidence type="ECO:0000256" key="1">
    <source>
        <dbReference type="SAM" id="Coils"/>
    </source>
</evidence>
<dbReference type="Proteomes" id="UP000296201">
    <property type="component" value="Chromosome"/>
</dbReference>
<dbReference type="RefSeq" id="WP_135796547.1">
    <property type="nucleotide sequence ID" value="NZ_CP032096.1"/>
</dbReference>
<organism evidence="2 3">
    <name type="scientific">Hydrogenovibrio crunogenus</name>
    <dbReference type="NCBI Taxonomy" id="39765"/>
    <lineage>
        <taxon>Bacteria</taxon>
        <taxon>Pseudomonadati</taxon>
        <taxon>Pseudomonadota</taxon>
        <taxon>Gammaproteobacteria</taxon>
        <taxon>Thiotrichales</taxon>
        <taxon>Piscirickettsiaceae</taxon>
        <taxon>Hydrogenovibrio</taxon>
    </lineage>
</organism>
<feature type="coiled-coil region" evidence="1">
    <location>
        <begin position="10"/>
        <end position="69"/>
    </location>
</feature>
<accession>A0A4V1C930</accession>
<keyword evidence="1" id="KW-0175">Coiled coil</keyword>
<keyword evidence="3" id="KW-1185">Reference proteome</keyword>
<protein>
    <recommendedName>
        <fullName evidence="4">Coiled coil domain-containing protein</fullName>
    </recommendedName>
</protein>